<keyword evidence="2" id="KW-1185">Reference proteome</keyword>
<proteinExistence type="predicted"/>
<dbReference type="Proteomes" id="UP000799324">
    <property type="component" value="Unassembled WGS sequence"/>
</dbReference>
<gene>
    <name evidence="1" type="ORF">K491DRAFT_710532</name>
</gene>
<dbReference type="SUPFAM" id="SSF48403">
    <property type="entry name" value="Ankyrin repeat"/>
    <property type="match status" value="1"/>
</dbReference>
<protein>
    <submittedName>
        <fullName evidence="1">Uncharacterized protein</fullName>
    </submittedName>
</protein>
<dbReference type="Gene3D" id="1.25.40.20">
    <property type="entry name" value="Ankyrin repeat-containing domain"/>
    <property type="match status" value="1"/>
</dbReference>
<dbReference type="OrthoDB" id="3797241at2759"/>
<evidence type="ECO:0000313" key="2">
    <source>
        <dbReference type="Proteomes" id="UP000799324"/>
    </source>
</evidence>
<organism evidence="1 2">
    <name type="scientific">Lophiostoma macrostomum CBS 122681</name>
    <dbReference type="NCBI Taxonomy" id="1314788"/>
    <lineage>
        <taxon>Eukaryota</taxon>
        <taxon>Fungi</taxon>
        <taxon>Dikarya</taxon>
        <taxon>Ascomycota</taxon>
        <taxon>Pezizomycotina</taxon>
        <taxon>Dothideomycetes</taxon>
        <taxon>Pleosporomycetidae</taxon>
        <taxon>Pleosporales</taxon>
        <taxon>Lophiostomataceae</taxon>
        <taxon>Lophiostoma</taxon>
    </lineage>
</organism>
<dbReference type="Pfam" id="PF12796">
    <property type="entry name" value="Ank_2"/>
    <property type="match status" value="1"/>
</dbReference>
<dbReference type="InterPro" id="IPR002110">
    <property type="entry name" value="Ankyrin_rpt"/>
</dbReference>
<accession>A0A6A6TQU9</accession>
<sequence length="125" mass="13663">MDRVLDDGSTALHLAAQICINPDVLDYLCDNGCEAFINRADQFGWTPLHYAVMARSSAQGDAPFAKVGRLLQRGADAEIRVVENALSLYDQPSSPSTALELLRYARPERFDLLVGTLTGLGLHCQ</sequence>
<evidence type="ECO:0000313" key="1">
    <source>
        <dbReference type="EMBL" id="KAF2661691.1"/>
    </source>
</evidence>
<dbReference type="InterPro" id="IPR036770">
    <property type="entry name" value="Ankyrin_rpt-contain_sf"/>
</dbReference>
<name>A0A6A6TQU9_9PLEO</name>
<dbReference type="AlphaFoldDB" id="A0A6A6TQU9"/>
<dbReference type="SMART" id="SM00248">
    <property type="entry name" value="ANK"/>
    <property type="match status" value="2"/>
</dbReference>
<dbReference type="EMBL" id="MU004292">
    <property type="protein sequence ID" value="KAF2661691.1"/>
    <property type="molecule type" value="Genomic_DNA"/>
</dbReference>
<reference evidence="1" key="1">
    <citation type="journal article" date="2020" name="Stud. Mycol.">
        <title>101 Dothideomycetes genomes: a test case for predicting lifestyles and emergence of pathogens.</title>
        <authorList>
            <person name="Haridas S."/>
            <person name="Albert R."/>
            <person name="Binder M."/>
            <person name="Bloem J."/>
            <person name="Labutti K."/>
            <person name="Salamov A."/>
            <person name="Andreopoulos B."/>
            <person name="Baker S."/>
            <person name="Barry K."/>
            <person name="Bills G."/>
            <person name="Bluhm B."/>
            <person name="Cannon C."/>
            <person name="Castanera R."/>
            <person name="Culley D."/>
            <person name="Daum C."/>
            <person name="Ezra D."/>
            <person name="Gonzalez J."/>
            <person name="Henrissat B."/>
            <person name="Kuo A."/>
            <person name="Liang C."/>
            <person name="Lipzen A."/>
            <person name="Lutzoni F."/>
            <person name="Magnuson J."/>
            <person name="Mondo S."/>
            <person name="Nolan M."/>
            <person name="Ohm R."/>
            <person name="Pangilinan J."/>
            <person name="Park H.-J."/>
            <person name="Ramirez L."/>
            <person name="Alfaro M."/>
            <person name="Sun H."/>
            <person name="Tritt A."/>
            <person name="Yoshinaga Y."/>
            <person name="Zwiers L.-H."/>
            <person name="Turgeon B."/>
            <person name="Goodwin S."/>
            <person name="Spatafora J."/>
            <person name="Crous P."/>
            <person name="Grigoriev I."/>
        </authorList>
    </citation>
    <scope>NUCLEOTIDE SEQUENCE</scope>
    <source>
        <strain evidence="1">CBS 122681</strain>
    </source>
</reference>